<comment type="similarity">
    <text evidence="1">Belongs to the FHIP family.</text>
</comment>
<dbReference type="OrthoDB" id="5350595at2759"/>
<dbReference type="AlphaFoldDB" id="A0A835NNQ2"/>
<evidence type="ECO:0000256" key="2">
    <source>
        <dbReference type="SAM" id="MobiDB-lite"/>
    </source>
</evidence>
<sequence length="631" mass="68580">TDIPWRLRQMLDILVHEQRQRPPGDAGPCLEFLLQHKVLETLGTLGKAEYPAGMRQQVLLFFSRLLGQLQQPLLHYLSVLRAVQKLLQLSGDRLCSGTDKEEAQFTAVLCSKIQQDPGLLPHILQKSRVALKARENLLLLAGLSQEAAVTCLARGSALCQLLTGHLCDLYSAVPAGTDPADVLAMDRASWRSQGDGAGDGSFPGKESLAEFLGWLDFVDELVMGAHPPQLLQMSELAVLGATAVLTGMVRQLRAPALLHRLVLFLLGPQRHPETPGDTPHPLRAQLIERCDHLCDEISLASLRLFEELLRKPHEHVAHNLVLRNLEARAYLQRGPEERGPPETDPEEDGLDLEEDPYFTDGFPDNFESTKNPSPASTPSGKGQVSEVVSSFLCLVPEEAKTSSCMEEGGYDTYVHDALAMVGAWGGPQPVRGCPRSVSHLLSPPWPGPGMPCQLSPVGVALVPPAPGLVSPRCGFLRGTFPQGAVRPDEQDPGSGTRDTPGCPLGSALCPPRTPIMGTNLNLQVTSVLSHLAAFPHPHLHEYLLDPYLNLAPGCRSLFSVLVRVIGDLMQRLQRVPHARAKLLLVRQQLLGLVPGEQMDHTVLFKGVVVLEEFCKELAAIALVKGPPEGPP</sequence>
<accession>A0A835NNQ2</accession>
<dbReference type="PANTHER" id="PTHR21705">
    <property type="entry name" value="RAI16 PROTEIN-RELATED"/>
    <property type="match status" value="1"/>
</dbReference>
<name>A0A835NNQ2_9PASS</name>
<feature type="domain" description="FHF complex subunit HOOK-interacting protein C-terminal" evidence="3">
    <location>
        <begin position="520"/>
        <end position="591"/>
    </location>
</feature>
<comment type="caution">
    <text evidence="4">The sequence shown here is derived from an EMBL/GenBank/DDBJ whole genome shotgun (WGS) entry which is preliminary data.</text>
</comment>
<gene>
    <name evidence="4" type="ORF">IHE44_000856</name>
</gene>
<dbReference type="EMBL" id="JADDUC010000108">
    <property type="protein sequence ID" value="KAG0118584.1"/>
    <property type="molecule type" value="Genomic_DNA"/>
</dbReference>
<reference evidence="4" key="1">
    <citation type="submission" date="2020-10" db="EMBL/GenBank/DDBJ databases">
        <title>Feather gene expression reveals the developmental basis of iridescence in African starlings.</title>
        <authorList>
            <person name="Rubenstein D.R."/>
        </authorList>
    </citation>
    <scope>NUCLEOTIDE SEQUENCE</scope>
    <source>
        <strain evidence="4">SS15</strain>
        <tissue evidence="4">Liver</tissue>
    </source>
</reference>
<dbReference type="InterPro" id="IPR045669">
    <property type="entry name" value="FHIP_C"/>
</dbReference>
<feature type="compositionally biased region" description="Acidic residues" evidence="2">
    <location>
        <begin position="343"/>
        <end position="357"/>
    </location>
</feature>
<feature type="compositionally biased region" description="Polar residues" evidence="2">
    <location>
        <begin position="366"/>
        <end position="382"/>
    </location>
</feature>
<feature type="region of interest" description="Disordered" evidence="2">
    <location>
        <begin position="483"/>
        <end position="503"/>
    </location>
</feature>
<proteinExistence type="inferred from homology"/>
<dbReference type="Pfam" id="PF10257">
    <property type="entry name" value="RAI16-like"/>
    <property type="match status" value="2"/>
</dbReference>
<evidence type="ECO:0000256" key="1">
    <source>
        <dbReference type="ARBA" id="ARBA00024336"/>
    </source>
</evidence>
<organism evidence="4">
    <name type="scientific">Lamprotornis superbus</name>
    <dbReference type="NCBI Taxonomy" id="245042"/>
    <lineage>
        <taxon>Eukaryota</taxon>
        <taxon>Metazoa</taxon>
        <taxon>Chordata</taxon>
        <taxon>Craniata</taxon>
        <taxon>Vertebrata</taxon>
        <taxon>Euteleostomi</taxon>
        <taxon>Archelosauria</taxon>
        <taxon>Archosauria</taxon>
        <taxon>Dinosauria</taxon>
        <taxon>Saurischia</taxon>
        <taxon>Theropoda</taxon>
        <taxon>Coelurosauria</taxon>
        <taxon>Aves</taxon>
        <taxon>Neognathae</taxon>
        <taxon>Neoaves</taxon>
        <taxon>Telluraves</taxon>
        <taxon>Australaves</taxon>
        <taxon>Passeriformes</taxon>
        <taxon>Sturnidae</taxon>
        <taxon>Lamprotornis</taxon>
    </lineage>
</organism>
<dbReference type="InterPro" id="IPR019384">
    <property type="entry name" value="FHIP"/>
</dbReference>
<dbReference type="Pfam" id="PF19314">
    <property type="entry name" value="DUF5917"/>
    <property type="match status" value="1"/>
</dbReference>
<feature type="region of interest" description="Disordered" evidence="2">
    <location>
        <begin position="332"/>
        <end position="382"/>
    </location>
</feature>
<feature type="non-terminal residue" evidence="4">
    <location>
        <position position="631"/>
    </location>
</feature>
<evidence type="ECO:0000259" key="3">
    <source>
        <dbReference type="Pfam" id="PF19314"/>
    </source>
</evidence>
<dbReference type="Pfam" id="PF19311">
    <property type="entry name" value="KELAA"/>
    <property type="match status" value="1"/>
</dbReference>
<evidence type="ECO:0000313" key="4">
    <source>
        <dbReference type="EMBL" id="KAG0118584.1"/>
    </source>
</evidence>
<dbReference type="InterPro" id="IPR045668">
    <property type="entry name" value="FHIP_KELAA_motif"/>
</dbReference>
<dbReference type="PANTHER" id="PTHR21705:SF9">
    <property type="entry name" value="FHF COMPLEX SUBUNIT HOOK-INTERACTING PROTEIN 2B"/>
    <property type="match status" value="1"/>
</dbReference>
<protein>
    <recommendedName>
        <fullName evidence="3">FHF complex subunit HOOK-interacting protein C-terminal domain-containing protein</fullName>
    </recommendedName>
</protein>